<dbReference type="GO" id="GO:0003677">
    <property type="term" value="F:DNA binding"/>
    <property type="evidence" value="ECO:0007669"/>
    <property type="project" value="InterPro"/>
</dbReference>
<dbReference type="CDD" id="cd00093">
    <property type="entry name" value="HTH_XRE"/>
    <property type="match status" value="1"/>
</dbReference>
<evidence type="ECO:0000259" key="1">
    <source>
        <dbReference type="PROSITE" id="PS50943"/>
    </source>
</evidence>
<evidence type="ECO:0000313" key="2">
    <source>
        <dbReference type="EMBL" id="GHO98543.1"/>
    </source>
</evidence>
<dbReference type="Gene3D" id="1.10.260.40">
    <property type="entry name" value="lambda repressor-like DNA-binding domains"/>
    <property type="match status" value="1"/>
</dbReference>
<name>A0A8J3N7F2_9CHLR</name>
<dbReference type="InterPro" id="IPR001387">
    <property type="entry name" value="Cro/C1-type_HTH"/>
</dbReference>
<reference evidence="2" key="1">
    <citation type="submission" date="2020-10" db="EMBL/GenBank/DDBJ databases">
        <title>Taxonomic study of unclassified bacteria belonging to the class Ktedonobacteria.</title>
        <authorList>
            <person name="Yabe S."/>
            <person name="Wang C.M."/>
            <person name="Zheng Y."/>
            <person name="Sakai Y."/>
            <person name="Cavaletti L."/>
            <person name="Monciardini P."/>
            <person name="Donadio S."/>
        </authorList>
    </citation>
    <scope>NUCLEOTIDE SEQUENCE</scope>
    <source>
        <strain evidence="2">ID150040</strain>
    </source>
</reference>
<dbReference type="EMBL" id="BNJK01000002">
    <property type="protein sequence ID" value="GHO98543.1"/>
    <property type="molecule type" value="Genomic_DNA"/>
</dbReference>
<gene>
    <name evidence="2" type="ORF">KSF_085910</name>
</gene>
<organism evidence="2 3">
    <name type="scientific">Reticulibacter mediterranei</name>
    <dbReference type="NCBI Taxonomy" id="2778369"/>
    <lineage>
        <taxon>Bacteria</taxon>
        <taxon>Bacillati</taxon>
        <taxon>Chloroflexota</taxon>
        <taxon>Ktedonobacteria</taxon>
        <taxon>Ktedonobacterales</taxon>
        <taxon>Reticulibacteraceae</taxon>
        <taxon>Reticulibacter</taxon>
    </lineage>
</organism>
<dbReference type="SMART" id="SM00530">
    <property type="entry name" value="HTH_XRE"/>
    <property type="match status" value="1"/>
</dbReference>
<feature type="domain" description="HTH cro/C1-type" evidence="1">
    <location>
        <begin position="13"/>
        <end position="67"/>
    </location>
</feature>
<dbReference type="Pfam" id="PF01381">
    <property type="entry name" value="HTH_3"/>
    <property type="match status" value="1"/>
</dbReference>
<dbReference type="Proteomes" id="UP000597444">
    <property type="component" value="Unassembled WGS sequence"/>
</dbReference>
<comment type="caution">
    <text evidence="2">The sequence shown here is derived from an EMBL/GenBank/DDBJ whole genome shotgun (WGS) entry which is preliminary data.</text>
</comment>
<evidence type="ECO:0000313" key="3">
    <source>
        <dbReference type="Proteomes" id="UP000597444"/>
    </source>
</evidence>
<dbReference type="InterPro" id="IPR010982">
    <property type="entry name" value="Lambda_DNA-bd_dom_sf"/>
</dbReference>
<protein>
    <recommendedName>
        <fullName evidence="1">HTH cro/C1-type domain-containing protein</fullName>
    </recommendedName>
</protein>
<dbReference type="SUPFAM" id="SSF47413">
    <property type="entry name" value="lambda repressor-like DNA-binding domains"/>
    <property type="match status" value="1"/>
</dbReference>
<dbReference type="AlphaFoldDB" id="A0A8J3N7F2"/>
<accession>A0A8J3N7F2</accession>
<sequence length="73" mass="8580">MYNQTERPWYVRIKRERLSLGWSIEEAAEQLGVDERTLRDWEAGRHFPSYAGRRALRDLYGKTLKELGLVPSG</sequence>
<keyword evidence="3" id="KW-1185">Reference proteome</keyword>
<dbReference type="RefSeq" id="WP_236065197.1">
    <property type="nucleotide sequence ID" value="NZ_BNJK01000002.1"/>
</dbReference>
<proteinExistence type="predicted"/>
<dbReference type="PROSITE" id="PS50943">
    <property type="entry name" value="HTH_CROC1"/>
    <property type="match status" value="1"/>
</dbReference>